<organism evidence="1 2">
    <name type="scientific">Planosporangium mesophilum</name>
    <dbReference type="NCBI Taxonomy" id="689768"/>
    <lineage>
        <taxon>Bacteria</taxon>
        <taxon>Bacillati</taxon>
        <taxon>Actinomycetota</taxon>
        <taxon>Actinomycetes</taxon>
        <taxon>Micromonosporales</taxon>
        <taxon>Micromonosporaceae</taxon>
        <taxon>Planosporangium</taxon>
    </lineage>
</organism>
<dbReference type="AlphaFoldDB" id="A0A8J3X145"/>
<reference evidence="1" key="1">
    <citation type="submission" date="2021-01" db="EMBL/GenBank/DDBJ databases">
        <title>Whole genome shotgun sequence of Planosporangium mesophilum NBRC 109066.</title>
        <authorList>
            <person name="Komaki H."/>
            <person name="Tamura T."/>
        </authorList>
    </citation>
    <scope>NUCLEOTIDE SEQUENCE</scope>
    <source>
        <strain evidence="1">NBRC 109066</strain>
    </source>
</reference>
<proteinExistence type="predicted"/>
<keyword evidence="2" id="KW-1185">Reference proteome</keyword>
<comment type="caution">
    <text evidence="1">The sequence shown here is derived from an EMBL/GenBank/DDBJ whole genome shotgun (WGS) entry which is preliminary data.</text>
</comment>
<evidence type="ECO:0000313" key="2">
    <source>
        <dbReference type="Proteomes" id="UP000599074"/>
    </source>
</evidence>
<name>A0A8J3X145_9ACTN</name>
<protein>
    <submittedName>
        <fullName evidence="1">Uncharacterized protein</fullName>
    </submittedName>
</protein>
<dbReference type="EMBL" id="BOON01000032">
    <property type="protein sequence ID" value="GII23977.1"/>
    <property type="molecule type" value="Genomic_DNA"/>
</dbReference>
<dbReference type="Proteomes" id="UP000599074">
    <property type="component" value="Unassembled WGS sequence"/>
</dbReference>
<sequence length="99" mass="10752">MQAADLAAAMRTSAVGAPARAARHGFGRYRSDIRYAATSGVIARQPRAGRRRLGCDGFRRPDSSHTTRARCGDAIQTYLSREFAVTNAQAAPCFLIPKR</sequence>
<gene>
    <name evidence="1" type="ORF">Pme01_35740</name>
</gene>
<evidence type="ECO:0000313" key="1">
    <source>
        <dbReference type="EMBL" id="GII23977.1"/>
    </source>
</evidence>
<accession>A0A8J3X145</accession>